<dbReference type="AlphaFoldDB" id="A0A0S2HWT3"/>
<evidence type="ECO:0000313" key="1">
    <source>
        <dbReference type="EMBL" id="ALO14488.1"/>
    </source>
</evidence>
<accession>A0A0S2HWT3</accession>
<gene>
    <name evidence="1" type="ORF">L21SP5_00817</name>
</gene>
<evidence type="ECO:0000313" key="2">
    <source>
        <dbReference type="Proteomes" id="UP000064893"/>
    </source>
</evidence>
<dbReference type="Proteomes" id="UP000064893">
    <property type="component" value="Chromosome"/>
</dbReference>
<sequence>MRKVLQFALAIAAIVLAYLLYDSIMKPIRFEKERTKRYEAVIENLKDIRKAQVAYKDVYNRYTAGFDTLVDFVKHDSLPLVKAIGNIPEEYIDSLKSRSKAEKLALKQGIISRDTIKISVKDSLFGKNYNVDKLPIIPYTEDKKFELATGEVTASGLPVKVFEAKAPSEVILHGMNKRLIAAYNDGKDYKGLKVGSLSEANNNAGNWE</sequence>
<dbReference type="RefSeq" id="WP_057952029.1">
    <property type="nucleotide sequence ID" value="NZ_CP013118.1"/>
</dbReference>
<dbReference type="STRING" id="1307839.L21SP5_00817"/>
<proteinExistence type="predicted"/>
<keyword evidence="2" id="KW-1185">Reference proteome</keyword>
<organism evidence="1 2">
    <name type="scientific">Salinivirga cyanobacteriivorans</name>
    <dbReference type="NCBI Taxonomy" id="1307839"/>
    <lineage>
        <taxon>Bacteria</taxon>
        <taxon>Pseudomonadati</taxon>
        <taxon>Bacteroidota</taxon>
        <taxon>Bacteroidia</taxon>
        <taxon>Bacteroidales</taxon>
        <taxon>Salinivirgaceae</taxon>
        <taxon>Salinivirga</taxon>
    </lineage>
</organism>
<dbReference type="KEGG" id="blq:L21SP5_00817"/>
<protein>
    <submittedName>
        <fullName evidence="1">Uncharacterized protein</fullName>
    </submittedName>
</protein>
<dbReference type="EMBL" id="CP013118">
    <property type="protein sequence ID" value="ALO14488.1"/>
    <property type="molecule type" value="Genomic_DNA"/>
</dbReference>
<name>A0A0S2HWT3_9BACT</name>
<dbReference type="OrthoDB" id="1466422at2"/>
<reference evidence="1 2" key="1">
    <citation type="submission" date="2015-11" db="EMBL/GenBank/DDBJ databases">
        <title>Description and complete genome sequence of a novel strain predominating in hypersaline microbial mats and representing a new family of the Bacteriodetes phylum.</title>
        <authorList>
            <person name="Spring S."/>
            <person name="Bunk B."/>
            <person name="Sproer C."/>
            <person name="Klenk H.-P."/>
        </authorList>
    </citation>
    <scope>NUCLEOTIDE SEQUENCE [LARGE SCALE GENOMIC DNA]</scope>
    <source>
        <strain evidence="1 2">L21-Spi-D4</strain>
    </source>
</reference>